<keyword evidence="3" id="KW-0969">Cilium</keyword>
<dbReference type="AlphaFoldDB" id="A0A4R3JSC4"/>
<keyword evidence="2" id="KW-0694">RNA-binding</keyword>
<dbReference type="GO" id="GO:1902209">
    <property type="term" value="P:negative regulation of bacterial-type flagellum assembly"/>
    <property type="evidence" value="ECO:0007669"/>
    <property type="project" value="InterPro"/>
</dbReference>
<reference evidence="3 4" key="1">
    <citation type="submission" date="2019-03" db="EMBL/GenBank/DDBJ databases">
        <title>Genomic Encyclopedia of Type Strains, Phase IV (KMG-IV): sequencing the most valuable type-strain genomes for metagenomic binning, comparative biology and taxonomic classification.</title>
        <authorList>
            <person name="Goeker M."/>
        </authorList>
    </citation>
    <scope>NUCLEOTIDE SEQUENCE [LARGE SCALE GENOMIC DNA]</scope>
    <source>
        <strain evidence="3 4">DSM 103923</strain>
    </source>
</reference>
<sequence length="132" mass="14643">MPLKIILKPHEKIFLAGAVIENGSTRASFTVLNDAAILREKDILTEAKADTPCKLAYFLVQLMYMDGENAAGYQERFAVLAREIAAADPNTAELLNEIAQMVLQQKYYPALRLANQLIAYEKGLTEHGKESS</sequence>
<dbReference type="InterPro" id="IPR009967">
    <property type="entry name" value="Flagellum_FlbT"/>
</dbReference>
<evidence type="ECO:0000313" key="4">
    <source>
        <dbReference type="Proteomes" id="UP000295135"/>
    </source>
</evidence>
<evidence type="ECO:0000256" key="1">
    <source>
        <dbReference type="ARBA" id="ARBA00022795"/>
    </source>
</evidence>
<keyword evidence="4" id="KW-1185">Reference proteome</keyword>
<dbReference type="RefSeq" id="WP_126460673.1">
    <property type="nucleotide sequence ID" value="NZ_AP018721.1"/>
</dbReference>
<gene>
    <name evidence="3" type="ORF">EDC61_11732</name>
</gene>
<dbReference type="EMBL" id="SLZY01000017">
    <property type="protein sequence ID" value="TCS70127.1"/>
    <property type="molecule type" value="Genomic_DNA"/>
</dbReference>
<organism evidence="3 4">
    <name type="scientific">Sulfuritortus calidifontis</name>
    <dbReference type="NCBI Taxonomy" id="1914471"/>
    <lineage>
        <taxon>Bacteria</taxon>
        <taxon>Pseudomonadati</taxon>
        <taxon>Pseudomonadota</taxon>
        <taxon>Betaproteobacteria</taxon>
        <taxon>Nitrosomonadales</taxon>
        <taxon>Thiobacillaceae</taxon>
        <taxon>Sulfuritortus</taxon>
    </lineage>
</organism>
<evidence type="ECO:0000256" key="2">
    <source>
        <dbReference type="ARBA" id="ARBA00022884"/>
    </source>
</evidence>
<dbReference type="Proteomes" id="UP000295135">
    <property type="component" value="Unassembled WGS sequence"/>
</dbReference>
<dbReference type="OrthoDB" id="8561314at2"/>
<dbReference type="GO" id="GO:0044781">
    <property type="term" value="P:bacterial-type flagellum organization"/>
    <property type="evidence" value="ECO:0007669"/>
    <property type="project" value="UniProtKB-KW"/>
</dbReference>
<protein>
    <submittedName>
        <fullName evidence="3">Flagellar biosynthesis regulator FlbT</fullName>
    </submittedName>
</protein>
<keyword evidence="3" id="KW-0282">Flagellum</keyword>
<dbReference type="Pfam" id="PF07378">
    <property type="entry name" value="FlbT"/>
    <property type="match status" value="1"/>
</dbReference>
<proteinExistence type="predicted"/>
<comment type="caution">
    <text evidence="3">The sequence shown here is derived from an EMBL/GenBank/DDBJ whole genome shotgun (WGS) entry which is preliminary data.</text>
</comment>
<dbReference type="GO" id="GO:0006402">
    <property type="term" value="P:mRNA catabolic process"/>
    <property type="evidence" value="ECO:0007669"/>
    <property type="project" value="InterPro"/>
</dbReference>
<name>A0A4R3JSC4_9PROT</name>
<accession>A0A4R3JSC4</accession>
<dbReference type="GO" id="GO:0048027">
    <property type="term" value="F:mRNA 5'-UTR binding"/>
    <property type="evidence" value="ECO:0007669"/>
    <property type="project" value="InterPro"/>
</dbReference>
<keyword evidence="3" id="KW-0966">Cell projection</keyword>
<evidence type="ECO:0000313" key="3">
    <source>
        <dbReference type="EMBL" id="TCS70127.1"/>
    </source>
</evidence>
<keyword evidence="1" id="KW-1005">Bacterial flagellum biogenesis</keyword>